<keyword evidence="1" id="KW-1133">Transmembrane helix</keyword>
<evidence type="ECO:0000259" key="2">
    <source>
        <dbReference type="Pfam" id="PF26605"/>
    </source>
</evidence>
<evidence type="ECO:0000313" key="3">
    <source>
        <dbReference type="EMBL" id="KUF87997.1"/>
    </source>
</evidence>
<dbReference type="AlphaFoldDB" id="A0A0W8CUW1"/>
<feature type="transmembrane region" description="Helical" evidence="1">
    <location>
        <begin position="425"/>
        <end position="444"/>
    </location>
</feature>
<feature type="transmembrane region" description="Helical" evidence="1">
    <location>
        <begin position="141"/>
        <end position="162"/>
    </location>
</feature>
<name>A0A0W8CUW1_PHYNI</name>
<keyword evidence="1" id="KW-0812">Transmembrane</keyword>
<feature type="transmembrane region" description="Helical" evidence="1">
    <location>
        <begin position="85"/>
        <end position="109"/>
    </location>
</feature>
<feature type="domain" description="WLGC" evidence="2">
    <location>
        <begin position="726"/>
        <end position="795"/>
    </location>
</feature>
<protein>
    <recommendedName>
        <fullName evidence="2">WLGC domain-containing protein</fullName>
    </recommendedName>
</protein>
<sequence length="803" mass="91147">MQTRPAEPIVVQRRTLLRDARPNVWRRLRKSWFKWRGIQVVPVGPTANELPPHRKLIRRLFFNIPVPPRRNSVDIQLQYLSFRDAFGFLGPPMVVVALVSIFWTIWLILLTIAPNETANAIMSTGGYDDGQFWLISKKLTALQVFSVVGLVVVAIMYVYVLLKILVWRVHQQVEGTILDRILQRCAPDRTRDLANLNISHRIRHLIWKLYMHLKELTGFHGKYRKLWNLCLKVLDLVMQTFVLHKMLEEGIPVNLTVAFAGFIALNSISTAIAILGGKHTALAEVLIDSLFDLGATVLLPIVLLAYCSYTFDYDHDTFHIYMELMPVGSFERRARMFGNPTEIELFRVSFGSLRIRSVPDLLLRIGMNLGFSYRFKRVVEVLIQIQTERLLEQHKTTRLVLKRFSSVLVFSGDVKSYQKSVPRSISLFFATFGVGILVVTYQAITMSQAICKPHPECVVYAYRLKHSEFCPCKALVNGNRAPKTYYEWTHPVDATDMVKALAAAGTLETLQLINRQLTVFPDELRGCHNLKYLYDSAMRSIVNCAIEELPVWANEFHKLEFLQIEGKVGSNNLGNFETSLFSDMPELRYLQLGLHQRMTHLPSLDGAPNLYCLILARMQGITELPSLTHASQLDRVELTMVKHLAWIPDMEPIDPLVHFAVYQGAYLCCNGFLGTCDLTNPFCKDTTCLDDASQKATTETLQVFNKFPIGVCEPYSGFSQTPTTTTIQMCDGVPFRQCQLPGLQANSIIVGMCYNHRMQVLACNTDPDTIRVRIRQIQKRVGTPCDPVEEAWLGCGGSPAITI</sequence>
<feature type="transmembrane region" description="Helical" evidence="1">
    <location>
        <begin position="253"/>
        <end position="277"/>
    </location>
</feature>
<dbReference type="EMBL" id="LNFO01001928">
    <property type="protein sequence ID" value="KUF87997.1"/>
    <property type="molecule type" value="Genomic_DNA"/>
</dbReference>
<evidence type="ECO:0000313" key="4">
    <source>
        <dbReference type="Proteomes" id="UP000052943"/>
    </source>
</evidence>
<dbReference type="InterPro" id="IPR058256">
    <property type="entry name" value="WLGC"/>
</dbReference>
<dbReference type="Gene3D" id="3.80.10.10">
    <property type="entry name" value="Ribonuclease Inhibitor"/>
    <property type="match status" value="1"/>
</dbReference>
<keyword evidence="1" id="KW-0472">Membrane</keyword>
<dbReference type="InterPro" id="IPR032675">
    <property type="entry name" value="LRR_dom_sf"/>
</dbReference>
<evidence type="ECO:0000256" key="1">
    <source>
        <dbReference type="SAM" id="Phobius"/>
    </source>
</evidence>
<organism evidence="3 4">
    <name type="scientific">Phytophthora nicotianae</name>
    <name type="common">Potato buckeye rot agent</name>
    <name type="synonym">Phytophthora parasitica</name>
    <dbReference type="NCBI Taxonomy" id="4792"/>
    <lineage>
        <taxon>Eukaryota</taxon>
        <taxon>Sar</taxon>
        <taxon>Stramenopiles</taxon>
        <taxon>Oomycota</taxon>
        <taxon>Peronosporomycetes</taxon>
        <taxon>Peronosporales</taxon>
        <taxon>Peronosporaceae</taxon>
        <taxon>Phytophthora</taxon>
    </lineage>
</organism>
<feature type="transmembrane region" description="Helical" evidence="1">
    <location>
        <begin position="289"/>
        <end position="309"/>
    </location>
</feature>
<gene>
    <name evidence="3" type="ORF">AM587_10003523</name>
</gene>
<dbReference type="Pfam" id="PF26605">
    <property type="entry name" value="WLGC"/>
    <property type="match status" value="1"/>
</dbReference>
<accession>A0A0W8CUW1</accession>
<reference evidence="3 4" key="1">
    <citation type="submission" date="2015-11" db="EMBL/GenBank/DDBJ databases">
        <title>Genomes and virulence difference between two physiological races of Phytophthora nicotianae.</title>
        <authorList>
            <person name="Liu H."/>
            <person name="Ma X."/>
            <person name="Yu H."/>
            <person name="Fang D."/>
            <person name="Li Y."/>
            <person name="Wang X."/>
            <person name="Wang W."/>
            <person name="Dong Y."/>
            <person name="Xiao B."/>
        </authorList>
    </citation>
    <scope>NUCLEOTIDE SEQUENCE [LARGE SCALE GENOMIC DNA]</scope>
    <source>
        <strain evidence="4">race 0</strain>
    </source>
</reference>
<dbReference type="Proteomes" id="UP000052943">
    <property type="component" value="Unassembled WGS sequence"/>
</dbReference>
<proteinExistence type="predicted"/>
<dbReference type="SUPFAM" id="SSF52058">
    <property type="entry name" value="L domain-like"/>
    <property type="match status" value="1"/>
</dbReference>
<dbReference type="OrthoDB" id="119286at2759"/>
<comment type="caution">
    <text evidence="3">The sequence shown here is derived from an EMBL/GenBank/DDBJ whole genome shotgun (WGS) entry which is preliminary data.</text>
</comment>